<comment type="caution">
    <text evidence="3">The sequence shown here is derived from an EMBL/GenBank/DDBJ whole genome shotgun (WGS) entry which is preliminary data.</text>
</comment>
<evidence type="ECO:0000259" key="2">
    <source>
        <dbReference type="Pfam" id="PF00850"/>
    </source>
</evidence>
<proteinExistence type="inferred from homology"/>
<dbReference type="EMBL" id="JAATOP010000002">
    <property type="protein sequence ID" value="NIY71531.1"/>
    <property type="molecule type" value="Genomic_DNA"/>
</dbReference>
<evidence type="ECO:0000313" key="3">
    <source>
        <dbReference type="EMBL" id="NIY71531.1"/>
    </source>
</evidence>
<dbReference type="PRINTS" id="PR01270">
    <property type="entry name" value="HDASUPER"/>
</dbReference>
<dbReference type="Gene3D" id="3.40.800.20">
    <property type="entry name" value="Histone deacetylase domain"/>
    <property type="match status" value="1"/>
</dbReference>
<organism evidence="3 4">
    <name type="scientific">Marivivens donghaensis</name>
    <dbReference type="NCBI Taxonomy" id="1699413"/>
    <lineage>
        <taxon>Bacteria</taxon>
        <taxon>Pseudomonadati</taxon>
        <taxon>Pseudomonadota</taxon>
        <taxon>Alphaproteobacteria</taxon>
        <taxon>Rhodobacterales</taxon>
        <taxon>Paracoccaceae</taxon>
        <taxon>Marivivens group</taxon>
        <taxon>Marivivens</taxon>
    </lineage>
</organism>
<dbReference type="Proteomes" id="UP000709466">
    <property type="component" value="Unassembled WGS sequence"/>
</dbReference>
<evidence type="ECO:0000313" key="4">
    <source>
        <dbReference type="Proteomes" id="UP000709466"/>
    </source>
</evidence>
<sequence>MTTALLTHPDCLEHVTPSGHPEQVARLTYVLDAIKDIDLKQYKAPLAAEDDLLRCHPQGYIDEIRAKEPTVGFRQLDEDTHMSFGSVNAAWRAAGGAVKAVDLVLGGEVKNAFVATRPPGHHALADAPMGFCLFGNVSIAAKHALDFHGLDRVAIVDFDVHHGNGTQALCENDPRILVVTSQQVPLWPGSGEPSDRGQAGNIVNIAFPPQASSDQFRKVYEEQVFPQLEAFNPQLLLISAGFDAHKDDPLAELAFETEDYTWVTERLVDVADKCCQGRVVSVLEGGYNLDALAVSAAAHVKVLEERGR</sequence>
<dbReference type="PANTHER" id="PTHR10625">
    <property type="entry name" value="HISTONE DEACETYLASE HDAC1-RELATED"/>
    <property type="match status" value="1"/>
</dbReference>
<dbReference type="InterPro" id="IPR023801">
    <property type="entry name" value="His_deacetylse_dom"/>
</dbReference>
<feature type="domain" description="Histone deacetylase" evidence="2">
    <location>
        <begin position="20"/>
        <end position="303"/>
    </location>
</feature>
<name>A0ABX0VUF2_9RHOB</name>
<evidence type="ECO:0000256" key="1">
    <source>
        <dbReference type="ARBA" id="ARBA00005947"/>
    </source>
</evidence>
<reference evidence="3 4" key="1">
    <citation type="submission" date="2020-03" db="EMBL/GenBank/DDBJ databases">
        <title>Bacterial isolates of synthetic phycosphere.</title>
        <authorList>
            <person name="Fu H."/>
            <person name="Moran M.A."/>
        </authorList>
    </citation>
    <scope>NUCLEOTIDE SEQUENCE [LARGE SCALE GENOMIC DNA]</scope>
    <source>
        <strain evidence="3 4">HF1</strain>
    </source>
</reference>
<dbReference type="CDD" id="cd11599">
    <property type="entry name" value="HDAC_classII_2"/>
    <property type="match status" value="1"/>
</dbReference>
<accession>A0ABX0VUF2</accession>
<dbReference type="RefSeq" id="WP_167636427.1">
    <property type="nucleotide sequence ID" value="NZ_JAATOP010000002.1"/>
</dbReference>
<dbReference type="InterPro" id="IPR023696">
    <property type="entry name" value="Ureohydrolase_dom_sf"/>
</dbReference>
<keyword evidence="4" id="KW-1185">Reference proteome</keyword>
<gene>
    <name evidence="3" type="ORF">HCZ30_03670</name>
</gene>
<dbReference type="Pfam" id="PF00850">
    <property type="entry name" value="Hist_deacetyl"/>
    <property type="match status" value="1"/>
</dbReference>
<dbReference type="InterPro" id="IPR000286">
    <property type="entry name" value="HDACs"/>
</dbReference>
<comment type="similarity">
    <text evidence="1">Belongs to the histone deacetylase family.</text>
</comment>
<protein>
    <submittedName>
        <fullName evidence="3">Histone deacetylase family protein</fullName>
    </submittedName>
</protein>
<dbReference type="InterPro" id="IPR037138">
    <property type="entry name" value="His_deacetylse_dom_sf"/>
</dbReference>
<dbReference type="PANTHER" id="PTHR10625:SF10">
    <property type="entry name" value="HISTONE DEACETYLASE HDAC1"/>
    <property type="match status" value="1"/>
</dbReference>
<dbReference type="SUPFAM" id="SSF52768">
    <property type="entry name" value="Arginase/deacetylase"/>
    <property type="match status" value="1"/>
</dbReference>